<protein>
    <recommendedName>
        <fullName evidence="2">J domain-containing protein</fullName>
    </recommendedName>
</protein>
<evidence type="ECO:0000313" key="3">
    <source>
        <dbReference type="EMBL" id="KAF5732223.1"/>
    </source>
</evidence>
<dbReference type="EMBL" id="JAAARO010000018">
    <property type="protein sequence ID" value="KAF5732223.1"/>
    <property type="molecule type" value="Genomic_DNA"/>
</dbReference>
<dbReference type="PANTHER" id="PTHR44137">
    <property type="entry name" value="BNAC03G44070D PROTEIN"/>
    <property type="match status" value="1"/>
</dbReference>
<dbReference type="PRINTS" id="PR00625">
    <property type="entry name" value="JDOMAIN"/>
</dbReference>
<gene>
    <name evidence="3" type="ORF">HS088_TW18G00914</name>
</gene>
<comment type="caution">
    <text evidence="3">The sequence shown here is derived from an EMBL/GenBank/DDBJ whole genome shotgun (WGS) entry which is preliminary data.</text>
</comment>
<dbReference type="Pfam" id="PF11926">
    <property type="entry name" value="DUF3444"/>
    <property type="match status" value="1"/>
</dbReference>
<dbReference type="Proteomes" id="UP000593562">
    <property type="component" value="Unassembled WGS sequence"/>
</dbReference>
<evidence type="ECO:0000313" key="4">
    <source>
        <dbReference type="Proteomes" id="UP000593562"/>
    </source>
</evidence>
<dbReference type="InterPro" id="IPR036869">
    <property type="entry name" value="J_dom_sf"/>
</dbReference>
<dbReference type="SMART" id="SM00271">
    <property type="entry name" value="DnaJ"/>
    <property type="match status" value="1"/>
</dbReference>
<feature type="region of interest" description="Disordered" evidence="1">
    <location>
        <begin position="233"/>
        <end position="260"/>
    </location>
</feature>
<dbReference type="Pfam" id="PF23551">
    <property type="entry name" value="Zn_ribbon_20"/>
    <property type="match status" value="1"/>
</dbReference>
<dbReference type="InterPro" id="IPR001623">
    <property type="entry name" value="DnaJ_domain"/>
</dbReference>
<proteinExistence type="predicted"/>
<dbReference type="InParanoid" id="A0A7J7CDM4"/>
<dbReference type="InterPro" id="IPR018253">
    <property type="entry name" value="DnaJ_domain_CS"/>
</dbReference>
<accession>A0A7J7CDM4</accession>
<keyword evidence="4" id="KW-1185">Reference proteome</keyword>
<sequence>MTNMTNLECNKSEAARALEIAQMKLAEMDIYGAKAFALKAQNLHPDIDGVPQLLTTLEVYISAEQRIDGEVDWYRVLGVEPLADDETIRKHFKKLAFILHPDKNKSEGAEGAFKIVSEAWSCLSDKLKRLAYDQKRYMQRIQHTVLNGNSSLSAGQNGSYHFTDSSNQNAMNRMNARHRKPSQRSRRAVSKPVSFWTICSCCSLHLEYDRKYLNNKLLCPRCRKSFLAFEIPPPSSRSSISNASRTSYAQQQNSTQNTTNENFYATGSEVVSPTDKGPAFQPVALFKSGDIGSVPAPAPSDAQATDDVQPNYDQLKRKHDDFLTTPVREEAVCRKNHAASKIDAGLATGSSNARSGFLPKGDRPKKKRHLDEGRTDEREMANFMATRNVVGLSSSQQGNLKIDGGNAAQNCKPNGANFMATGNGVGLSSSQKGNLKIDRGNATRNCKPNGARQPSRMDTRNLLTVKARMQIVKKVSEWNIAAESKDSVNLKASDKEMVKKHNGKEEAPLGAITTDSCSPNNSDVDPDTKGIDPLSMSVPDPDFHDFDGDRVEKSFRDNQVWAVYDDDDGMPRYYAMIHNMLSVKPFKMRISWLNSKSNSELGPLNWIASGFPKTTGDFRKGKSVTNKSLNSFSHKVKWTKGVKGAIKIYPRKGDVWALYRNWSPDWNASTPDEVVHQYDMAEVLEDYNEEMGVAVAPLYKVAGFKTVFRKQFDPTKTRIIPREELFRFSHQVPSYLLTGKEGHNAPRNCVELDPAATPLELLQVLTDIQLSNRLSIEPRMQLKAVELANANWEFYFLCY</sequence>
<dbReference type="CDD" id="cd06257">
    <property type="entry name" value="DnaJ"/>
    <property type="match status" value="1"/>
</dbReference>
<feature type="compositionally biased region" description="Low complexity" evidence="1">
    <location>
        <begin position="236"/>
        <end position="260"/>
    </location>
</feature>
<dbReference type="Gene3D" id="1.10.287.110">
    <property type="entry name" value="DnaJ domain"/>
    <property type="match status" value="1"/>
</dbReference>
<reference evidence="3 4" key="1">
    <citation type="journal article" date="2020" name="Nat. Commun.">
        <title>Genome of Tripterygium wilfordii and identification of cytochrome P450 involved in triptolide biosynthesis.</title>
        <authorList>
            <person name="Tu L."/>
            <person name="Su P."/>
            <person name="Zhang Z."/>
            <person name="Gao L."/>
            <person name="Wang J."/>
            <person name="Hu T."/>
            <person name="Zhou J."/>
            <person name="Zhang Y."/>
            <person name="Zhao Y."/>
            <person name="Liu Y."/>
            <person name="Song Y."/>
            <person name="Tong Y."/>
            <person name="Lu Y."/>
            <person name="Yang J."/>
            <person name="Xu C."/>
            <person name="Jia M."/>
            <person name="Peters R.J."/>
            <person name="Huang L."/>
            <person name="Gao W."/>
        </authorList>
    </citation>
    <scope>NUCLEOTIDE SEQUENCE [LARGE SCALE GENOMIC DNA]</scope>
    <source>
        <strain evidence="4">cv. XIE 37</strain>
        <tissue evidence="3">Leaf</tissue>
    </source>
</reference>
<dbReference type="InterPro" id="IPR024593">
    <property type="entry name" value="DUF3444"/>
</dbReference>
<dbReference type="AlphaFoldDB" id="A0A7J7CDM4"/>
<dbReference type="PROSITE" id="PS50076">
    <property type="entry name" value="DNAJ_2"/>
    <property type="match status" value="1"/>
</dbReference>
<evidence type="ECO:0000256" key="1">
    <source>
        <dbReference type="SAM" id="MobiDB-lite"/>
    </source>
</evidence>
<dbReference type="PROSITE" id="PS00636">
    <property type="entry name" value="DNAJ_1"/>
    <property type="match status" value="1"/>
</dbReference>
<dbReference type="FunCoup" id="A0A7J7CDM4">
    <property type="interactions" value="676"/>
</dbReference>
<feature type="region of interest" description="Disordered" evidence="1">
    <location>
        <begin position="428"/>
        <end position="455"/>
    </location>
</feature>
<name>A0A7J7CDM4_TRIWF</name>
<dbReference type="PANTHER" id="PTHR44137:SF51">
    <property type="entry name" value="MOLECULAR CHAPERONE HSP40_DNAJ FAMILY PROTEIN"/>
    <property type="match status" value="1"/>
</dbReference>
<feature type="domain" description="J" evidence="2">
    <location>
        <begin position="72"/>
        <end position="136"/>
    </location>
</feature>
<dbReference type="InterPro" id="IPR056988">
    <property type="entry name" value="Zn_ribbon_pln"/>
</dbReference>
<organism evidence="3 4">
    <name type="scientific">Tripterygium wilfordii</name>
    <name type="common">Thunder God vine</name>
    <dbReference type="NCBI Taxonomy" id="458696"/>
    <lineage>
        <taxon>Eukaryota</taxon>
        <taxon>Viridiplantae</taxon>
        <taxon>Streptophyta</taxon>
        <taxon>Embryophyta</taxon>
        <taxon>Tracheophyta</taxon>
        <taxon>Spermatophyta</taxon>
        <taxon>Magnoliopsida</taxon>
        <taxon>eudicotyledons</taxon>
        <taxon>Gunneridae</taxon>
        <taxon>Pentapetalae</taxon>
        <taxon>rosids</taxon>
        <taxon>fabids</taxon>
        <taxon>Celastrales</taxon>
        <taxon>Celastraceae</taxon>
        <taxon>Tripterygium</taxon>
    </lineage>
</organism>
<feature type="region of interest" description="Disordered" evidence="1">
    <location>
        <begin position="344"/>
        <end position="375"/>
    </location>
</feature>
<dbReference type="Pfam" id="PF00226">
    <property type="entry name" value="DnaJ"/>
    <property type="match status" value="1"/>
</dbReference>
<dbReference type="SUPFAM" id="SSF46565">
    <property type="entry name" value="Chaperone J-domain"/>
    <property type="match status" value="1"/>
</dbReference>
<evidence type="ECO:0000259" key="2">
    <source>
        <dbReference type="PROSITE" id="PS50076"/>
    </source>
</evidence>